<dbReference type="Proteomes" id="UP000192333">
    <property type="component" value="Chromosome I"/>
</dbReference>
<organism evidence="1 2">
    <name type="scientific">Aquiflexum balticum DSM 16537</name>
    <dbReference type="NCBI Taxonomy" id="758820"/>
    <lineage>
        <taxon>Bacteria</taxon>
        <taxon>Pseudomonadati</taxon>
        <taxon>Bacteroidota</taxon>
        <taxon>Cytophagia</taxon>
        <taxon>Cytophagales</taxon>
        <taxon>Cyclobacteriaceae</taxon>
        <taxon>Aquiflexum</taxon>
    </lineage>
</organism>
<sequence>MPPKRIKQYEGRYALVDGIPYQMPVSARNSPAIMAGFTCDWEKANALLPGNEIHALKLPNGKAALLITVIDYVETSIGKYIEYSIAIGCTKGAKPAPRILNSMMLKKYGTGQFILDLPVSSEVSVKGGKGIWGMPKHIANLDFKITETTISSQYEKDGQFAFRIEIERPKSPSIRLKVGATNYCRFRNMLMASYIYFDTKAGINLFGKAKANLYIGDHPNVSFLKDIDINPDPFFTVFMPKTTGILDDHFESWFMTYDELPKEMPEGLESIIDLGLGEDWLPDPSITEYEKYKIR</sequence>
<dbReference type="Pfam" id="PF06314">
    <property type="entry name" value="ADC"/>
    <property type="match status" value="1"/>
</dbReference>
<reference evidence="2" key="1">
    <citation type="submission" date="2017-04" db="EMBL/GenBank/DDBJ databases">
        <authorList>
            <person name="Varghese N."/>
            <person name="Submissions S."/>
        </authorList>
    </citation>
    <scope>NUCLEOTIDE SEQUENCE [LARGE SCALE GENOMIC DNA]</scope>
    <source>
        <strain evidence="2">DSM 16537</strain>
    </source>
</reference>
<name>A0A1W2H842_9BACT</name>
<dbReference type="AlphaFoldDB" id="A0A1W2H842"/>
<dbReference type="RefSeq" id="WP_084121825.1">
    <property type="nucleotide sequence ID" value="NZ_LT838813.1"/>
</dbReference>
<dbReference type="InterPro" id="IPR010451">
    <property type="entry name" value="Acetoacetate_decarboxylase"/>
</dbReference>
<evidence type="ECO:0000313" key="1">
    <source>
        <dbReference type="EMBL" id="SMD45070.1"/>
    </source>
</evidence>
<dbReference type="EMBL" id="LT838813">
    <property type="protein sequence ID" value="SMD45070.1"/>
    <property type="molecule type" value="Genomic_DNA"/>
</dbReference>
<evidence type="ECO:0000313" key="2">
    <source>
        <dbReference type="Proteomes" id="UP000192333"/>
    </source>
</evidence>
<accession>A0A1W2H842</accession>
<dbReference type="OrthoDB" id="834556at2"/>
<dbReference type="STRING" id="758820.SAMN00777080_3711"/>
<dbReference type="Gene3D" id="2.40.400.10">
    <property type="entry name" value="Acetoacetate decarboxylase-like"/>
    <property type="match status" value="1"/>
</dbReference>
<protein>
    <submittedName>
        <fullName evidence="1">Acetoacetate decarboxylase (ADC)</fullName>
    </submittedName>
</protein>
<dbReference type="GO" id="GO:0016829">
    <property type="term" value="F:lyase activity"/>
    <property type="evidence" value="ECO:0007669"/>
    <property type="project" value="InterPro"/>
</dbReference>
<gene>
    <name evidence="1" type="ORF">SAMN00777080_3711</name>
</gene>
<dbReference type="SUPFAM" id="SSF160104">
    <property type="entry name" value="Acetoacetate decarboxylase-like"/>
    <property type="match status" value="1"/>
</dbReference>
<keyword evidence="2" id="KW-1185">Reference proteome</keyword>
<proteinExistence type="predicted"/>
<dbReference type="InterPro" id="IPR023375">
    <property type="entry name" value="ADC_dom_sf"/>
</dbReference>